<feature type="chain" id="PRO_5026102744" description="Secreted protein" evidence="1">
    <location>
        <begin position="21"/>
        <end position="284"/>
    </location>
</feature>
<name>A0A6H5IZ96_9HYME</name>
<evidence type="ECO:0000256" key="1">
    <source>
        <dbReference type="SAM" id="SignalP"/>
    </source>
</evidence>
<keyword evidence="1" id="KW-0732">Signal</keyword>
<accession>A0A6H5IZ96</accession>
<gene>
    <name evidence="2" type="ORF">TBRA_LOCUS12069</name>
</gene>
<dbReference type="AlphaFoldDB" id="A0A6H5IZ96"/>
<dbReference type="Proteomes" id="UP000479190">
    <property type="component" value="Unassembled WGS sequence"/>
</dbReference>
<dbReference type="EMBL" id="CADCXV010001017">
    <property type="protein sequence ID" value="CAB0040350.1"/>
    <property type="molecule type" value="Genomic_DNA"/>
</dbReference>
<evidence type="ECO:0000313" key="3">
    <source>
        <dbReference type="Proteomes" id="UP000479190"/>
    </source>
</evidence>
<evidence type="ECO:0008006" key="4">
    <source>
        <dbReference type="Google" id="ProtNLM"/>
    </source>
</evidence>
<feature type="signal peptide" evidence="1">
    <location>
        <begin position="1"/>
        <end position="20"/>
    </location>
</feature>
<proteinExistence type="predicted"/>
<sequence>MRRLGVQGLILFYLVNLRSCAMPSLDCRIPFFRAVYCETSGCSSLTRVRLARWIGKRGTKRLAIVGTRTRLTSGRERRRVGSGNSVDLPHCPGRLTARRLFSRATDGNEPWPPGHRTSAPASGGHLVVVPLILPRAATESTFVGTCHWRPSLRQHVGSATRGLRRRASLARRPTSTSNIHASILPRAAYLDEHHRRASSRAGLATCGYQRIEHVSKKPRATVCAPIRHLDHLQLLLSIREGEALPANAQRPSGSARAARRARRARRTRLLQPGVHAASLQRRAQ</sequence>
<protein>
    <recommendedName>
        <fullName evidence="4">Secreted protein</fullName>
    </recommendedName>
</protein>
<organism evidence="2 3">
    <name type="scientific">Trichogramma brassicae</name>
    <dbReference type="NCBI Taxonomy" id="86971"/>
    <lineage>
        <taxon>Eukaryota</taxon>
        <taxon>Metazoa</taxon>
        <taxon>Ecdysozoa</taxon>
        <taxon>Arthropoda</taxon>
        <taxon>Hexapoda</taxon>
        <taxon>Insecta</taxon>
        <taxon>Pterygota</taxon>
        <taxon>Neoptera</taxon>
        <taxon>Endopterygota</taxon>
        <taxon>Hymenoptera</taxon>
        <taxon>Apocrita</taxon>
        <taxon>Proctotrupomorpha</taxon>
        <taxon>Chalcidoidea</taxon>
        <taxon>Trichogrammatidae</taxon>
        <taxon>Trichogramma</taxon>
    </lineage>
</organism>
<reference evidence="2 3" key="1">
    <citation type="submission" date="2020-02" db="EMBL/GenBank/DDBJ databases">
        <authorList>
            <person name="Ferguson B K."/>
        </authorList>
    </citation>
    <scope>NUCLEOTIDE SEQUENCE [LARGE SCALE GENOMIC DNA]</scope>
</reference>
<evidence type="ECO:0000313" key="2">
    <source>
        <dbReference type="EMBL" id="CAB0040350.1"/>
    </source>
</evidence>
<keyword evidence="3" id="KW-1185">Reference proteome</keyword>